<dbReference type="CDD" id="cd00161">
    <property type="entry name" value="beta-trefoil_Ricin-like"/>
    <property type="match status" value="1"/>
</dbReference>
<dbReference type="PANTHER" id="PTHR15730">
    <property type="entry name" value="EXPERIMENTAL AUTOIMMUNE PROSTATITIS ANTIGEN 2-RELATED"/>
    <property type="match status" value="1"/>
</dbReference>
<dbReference type="Pfam" id="PF17291">
    <property type="entry name" value="M60-like_N"/>
    <property type="match status" value="1"/>
</dbReference>
<reference evidence="2 3" key="1">
    <citation type="submission" date="2018-04" db="EMBL/GenBank/DDBJ databases">
        <authorList>
            <person name="Zhang X."/>
            <person name="Yuan J."/>
            <person name="Li F."/>
            <person name="Xiang J."/>
        </authorList>
    </citation>
    <scope>NUCLEOTIDE SEQUENCE [LARGE SCALE GENOMIC DNA]</scope>
    <source>
        <tissue evidence="2">Muscle</tissue>
    </source>
</reference>
<dbReference type="InterPro" id="IPR031161">
    <property type="entry name" value="Peptidase_M60_dom"/>
</dbReference>
<gene>
    <name evidence="2" type="ORF">C7M84_018893</name>
</gene>
<evidence type="ECO:0000259" key="1">
    <source>
        <dbReference type="PROSITE" id="PS51723"/>
    </source>
</evidence>
<dbReference type="EMBL" id="QCYY01003471">
    <property type="protein sequence ID" value="ROT63239.1"/>
    <property type="molecule type" value="Genomic_DNA"/>
</dbReference>
<accession>A0A423SGC5</accession>
<dbReference type="InterPro" id="IPR035423">
    <property type="entry name" value="M60-like_N"/>
</dbReference>
<reference evidence="2 3" key="2">
    <citation type="submission" date="2019-01" db="EMBL/GenBank/DDBJ databases">
        <title>The decoding of complex shrimp genome reveals the adaptation for benthos swimmer, frequently molting mechanism and breeding impact on genome.</title>
        <authorList>
            <person name="Sun Y."/>
            <person name="Gao Y."/>
            <person name="Yu Y."/>
        </authorList>
    </citation>
    <scope>NUCLEOTIDE SEQUENCE [LARGE SCALE GENOMIC DNA]</scope>
    <source>
        <tissue evidence="2">Muscle</tissue>
    </source>
</reference>
<proteinExistence type="predicted"/>
<dbReference type="SMART" id="SM01276">
    <property type="entry name" value="M60-like"/>
    <property type="match status" value="1"/>
</dbReference>
<dbReference type="Proteomes" id="UP000283509">
    <property type="component" value="Unassembled WGS sequence"/>
</dbReference>
<dbReference type="Gene3D" id="1.10.390.30">
    <property type="entry name" value="Peptidase M60, enhancin-like domain 3"/>
    <property type="match status" value="1"/>
</dbReference>
<sequence>MSRDAAAPGKEGIYLISRSREGCLAVMTGSTPQDAVVVVARPDGSEEQQWYDCDGQWQWGGDRSLCLAPAPEGGAVGLAECSSSPARWLLDAEGRMTIDSRALAVPKRFNEPVVLKHISESDREKWWTDAQLKASLKGVKPAVYPIAADDTTTYEQEIARGILNRIAPLNEPLPYPRDVARFPGAVDDATPRVRKTITLDLSVLGQPSNLRMLKPRDWQATDLYVAAGDVVQVDLPETLSPQRAGQIGILVGAHTDRLYPHSGTVRRHKHFWRMPTITEAFRVKPGQNHLRSQYGGKLIFTFKNGENFKVDAVVSNVVEAPYFRLGKTTPDEWENLKKLDAPQALFESNRVVLVVRSKVVHELPFPDQLMQRYEQVIDSHNDLAGFTEDDPPPRAKFWLVNDIQISAGSAHAGFPVMVGPCRNLASLHSPYCWCIWHELGHDYQQAHYWSYAYGSETTVNLFSLHDEERFFHKDKLKDNGLYRKTASKVDEGMTFGHANCWQKLVFLMEIKYYFPDVGWDMYRQLNRTTRALPEEEAHHLAHNHQSQIDYLYKNLSKSVSHDLILTNDRWGIKISQEAQQEIQSLGLPKAPADLSIRD</sequence>
<dbReference type="InterPro" id="IPR042279">
    <property type="entry name" value="Pep_M60_3"/>
</dbReference>
<dbReference type="SUPFAM" id="SSF50370">
    <property type="entry name" value="Ricin B-like lectins"/>
    <property type="match status" value="1"/>
</dbReference>
<dbReference type="PROSITE" id="PS51723">
    <property type="entry name" value="PEPTIDASE_M60"/>
    <property type="match status" value="1"/>
</dbReference>
<dbReference type="InterPro" id="IPR051244">
    <property type="entry name" value="TCAF"/>
</dbReference>
<dbReference type="PANTHER" id="PTHR15730:SF5">
    <property type="entry name" value="SI:CH211-210B2.2-RELATED"/>
    <property type="match status" value="1"/>
</dbReference>
<protein>
    <recommendedName>
        <fullName evidence="1">Peptidase M60 domain-containing protein</fullName>
    </recommendedName>
</protein>
<evidence type="ECO:0000313" key="2">
    <source>
        <dbReference type="EMBL" id="ROT63239.1"/>
    </source>
</evidence>
<feature type="domain" description="Peptidase M60" evidence="1">
    <location>
        <begin position="216"/>
        <end position="515"/>
    </location>
</feature>
<dbReference type="InterPro" id="IPR035992">
    <property type="entry name" value="Ricin_B-like_lectins"/>
</dbReference>
<dbReference type="Gene3D" id="2.60.120.1250">
    <property type="entry name" value="Peptidase M60, enhancin-like domain 1"/>
    <property type="match status" value="1"/>
</dbReference>
<keyword evidence="3" id="KW-1185">Reference proteome</keyword>
<name>A0A423SGC5_PENVA</name>
<comment type="caution">
    <text evidence="2">The sequence shown here is derived from an EMBL/GenBank/DDBJ whole genome shotgun (WGS) entry which is preliminary data.</text>
</comment>
<dbReference type="Gene3D" id="2.80.10.50">
    <property type="match status" value="1"/>
</dbReference>
<dbReference type="Pfam" id="PF13402">
    <property type="entry name" value="Peptidase_M60"/>
    <property type="match status" value="1"/>
</dbReference>
<dbReference type="AlphaFoldDB" id="A0A423SGC5"/>
<organism evidence="2 3">
    <name type="scientific">Penaeus vannamei</name>
    <name type="common">Whiteleg shrimp</name>
    <name type="synonym">Litopenaeus vannamei</name>
    <dbReference type="NCBI Taxonomy" id="6689"/>
    <lineage>
        <taxon>Eukaryota</taxon>
        <taxon>Metazoa</taxon>
        <taxon>Ecdysozoa</taxon>
        <taxon>Arthropoda</taxon>
        <taxon>Crustacea</taxon>
        <taxon>Multicrustacea</taxon>
        <taxon>Malacostraca</taxon>
        <taxon>Eumalacostraca</taxon>
        <taxon>Eucarida</taxon>
        <taxon>Decapoda</taxon>
        <taxon>Dendrobranchiata</taxon>
        <taxon>Penaeoidea</taxon>
        <taxon>Penaeidae</taxon>
        <taxon>Penaeus</taxon>
    </lineage>
</organism>
<dbReference type="OrthoDB" id="10260387at2759"/>
<evidence type="ECO:0000313" key="3">
    <source>
        <dbReference type="Proteomes" id="UP000283509"/>
    </source>
</evidence>
<dbReference type="Gene3D" id="3.40.390.80">
    <property type="entry name" value="Peptidase M60, enhancin-like domain 2"/>
    <property type="match status" value="1"/>
</dbReference>